<feature type="compositionally biased region" description="Basic and acidic residues" evidence="1">
    <location>
        <begin position="52"/>
        <end position="61"/>
    </location>
</feature>
<feature type="compositionally biased region" description="Basic residues" evidence="1">
    <location>
        <begin position="99"/>
        <end position="110"/>
    </location>
</feature>
<name>A0AAV7W9D8_PLEWA</name>
<proteinExistence type="predicted"/>
<sequence>MEPPRQKIQGGSSSPPNLHRPLSRSGPEAHQLGRGRAGEQHTRSTSLDGGDPSDRREEARASPHQGQKGPGEDPGNPSRQHLEAAQLPFRAAGSGGRRIQLRCRRLRPRCRPSVPGDSPKDRAPRSQIFHECPSTGEAFLRGNGQQRSRQGAGLLQFGGP</sequence>
<evidence type="ECO:0000313" key="3">
    <source>
        <dbReference type="Proteomes" id="UP001066276"/>
    </source>
</evidence>
<comment type="caution">
    <text evidence="2">The sequence shown here is derived from an EMBL/GenBank/DDBJ whole genome shotgun (WGS) entry which is preliminary data.</text>
</comment>
<organism evidence="2 3">
    <name type="scientific">Pleurodeles waltl</name>
    <name type="common">Iberian ribbed newt</name>
    <dbReference type="NCBI Taxonomy" id="8319"/>
    <lineage>
        <taxon>Eukaryota</taxon>
        <taxon>Metazoa</taxon>
        <taxon>Chordata</taxon>
        <taxon>Craniata</taxon>
        <taxon>Vertebrata</taxon>
        <taxon>Euteleostomi</taxon>
        <taxon>Amphibia</taxon>
        <taxon>Batrachia</taxon>
        <taxon>Caudata</taxon>
        <taxon>Salamandroidea</taxon>
        <taxon>Salamandridae</taxon>
        <taxon>Pleurodelinae</taxon>
        <taxon>Pleurodeles</taxon>
    </lineage>
</organism>
<evidence type="ECO:0000313" key="2">
    <source>
        <dbReference type="EMBL" id="KAJ1209601.1"/>
    </source>
</evidence>
<reference evidence="2" key="1">
    <citation type="journal article" date="2022" name="bioRxiv">
        <title>Sequencing and chromosome-scale assembly of the giantPleurodeles waltlgenome.</title>
        <authorList>
            <person name="Brown T."/>
            <person name="Elewa A."/>
            <person name="Iarovenko S."/>
            <person name="Subramanian E."/>
            <person name="Araus A.J."/>
            <person name="Petzold A."/>
            <person name="Susuki M."/>
            <person name="Suzuki K.-i.T."/>
            <person name="Hayashi T."/>
            <person name="Toyoda A."/>
            <person name="Oliveira C."/>
            <person name="Osipova E."/>
            <person name="Leigh N.D."/>
            <person name="Simon A."/>
            <person name="Yun M.H."/>
        </authorList>
    </citation>
    <scope>NUCLEOTIDE SEQUENCE</scope>
    <source>
        <strain evidence="2">20211129_DDA</strain>
        <tissue evidence="2">Liver</tissue>
    </source>
</reference>
<gene>
    <name evidence="2" type="ORF">NDU88_004975</name>
</gene>
<protein>
    <submittedName>
        <fullName evidence="2">Uncharacterized protein</fullName>
    </submittedName>
</protein>
<evidence type="ECO:0000256" key="1">
    <source>
        <dbReference type="SAM" id="MobiDB-lite"/>
    </source>
</evidence>
<feature type="region of interest" description="Disordered" evidence="1">
    <location>
        <begin position="1"/>
        <end position="160"/>
    </location>
</feature>
<dbReference type="EMBL" id="JANPWB010000002">
    <property type="protein sequence ID" value="KAJ1209601.1"/>
    <property type="molecule type" value="Genomic_DNA"/>
</dbReference>
<dbReference type="AlphaFoldDB" id="A0AAV7W9D8"/>
<accession>A0AAV7W9D8</accession>
<keyword evidence="3" id="KW-1185">Reference proteome</keyword>
<dbReference type="Proteomes" id="UP001066276">
    <property type="component" value="Chromosome 1_2"/>
</dbReference>